<dbReference type="Proteomes" id="UP000190626">
    <property type="component" value="Unassembled WGS sequence"/>
</dbReference>
<evidence type="ECO:0000313" key="2">
    <source>
        <dbReference type="Proteomes" id="UP000190626"/>
    </source>
</evidence>
<dbReference type="AlphaFoldDB" id="A0A1V4HB13"/>
<name>A0A1V4HB13_9BACL</name>
<proteinExistence type="predicted"/>
<accession>A0A1V4HB13</accession>
<dbReference type="EMBL" id="MBTG01000044">
    <property type="protein sequence ID" value="OPH48825.1"/>
    <property type="molecule type" value="Genomic_DNA"/>
</dbReference>
<evidence type="ECO:0008006" key="3">
    <source>
        <dbReference type="Google" id="ProtNLM"/>
    </source>
</evidence>
<organism evidence="1 2">
    <name type="scientific">Paenibacillus ferrarius</name>
    <dbReference type="NCBI Taxonomy" id="1469647"/>
    <lineage>
        <taxon>Bacteria</taxon>
        <taxon>Bacillati</taxon>
        <taxon>Bacillota</taxon>
        <taxon>Bacilli</taxon>
        <taxon>Bacillales</taxon>
        <taxon>Paenibacillaceae</taxon>
        <taxon>Paenibacillus</taxon>
    </lineage>
</organism>
<sequence length="75" mass="8801">MNMIPSVSRQIAFVQYDDQSSSMTVQYHTGFKASYTNVKQDEYQLIFTSINRYDSLMRLTEAWYMEGQHGQHPAK</sequence>
<keyword evidence="2" id="KW-1185">Reference proteome</keyword>
<protein>
    <recommendedName>
        <fullName evidence="3">KTSC domain-containing protein</fullName>
    </recommendedName>
</protein>
<gene>
    <name evidence="1" type="ORF">BC351_38300</name>
</gene>
<comment type="caution">
    <text evidence="1">The sequence shown here is derived from an EMBL/GenBank/DDBJ whole genome shotgun (WGS) entry which is preliminary data.</text>
</comment>
<dbReference type="STRING" id="1469647.BC351_38300"/>
<reference evidence="2" key="1">
    <citation type="submission" date="2016-07" db="EMBL/GenBank/DDBJ databases">
        <authorList>
            <person name="Florea S."/>
            <person name="Webb J.S."/>
            <person name="Jaromczyk J."/>
            <person name="Schardl C.L."/>
        </authorList>
    </citation>
    <scope>NUCLEOTIDE SEQUENCE [LARGE SCALE GENOMIC DNA]</scope>
    <source>
        <strain evidence="2">CY1</strain>
    </source>
</reference>
<evidence type="ECO:0000313" key="1">
    <source>
        <dbReference type="EMBL" id="OPH48825.1"/>
    </source>
</evidence>
<dbReference type="OrthoDB" id="2624411at2"/>